<dbReference type="AlphaFoldDB" id="A0A918C8T5"/>
<sequence length="283" mass="29637">MIAITGATGHLGHLTIEALLNSGTPASQIVAIVRSPEKATELAAKGVQVRQGDYLHPETLPAALAGVEKLLLISSNDFNDRVGQHRRVIEAAKQAGVKLLAYTSLLRADTSKLSLAADHKATEEALRASGVPFVFLRNGWYLENYNPAQAAETGAVLGSAGEGRVSAAARADYAAAAAAVLTQPNQENKIYELGGDSAFTLGELAAEVAAQSGKAVTYQNMPEAAYAQLLLSFGVPTPVAHMLADSDTGLEQGELYTDSRDLSTLIGRPTKTLQEGVQSALQS</sequence>
<dbReference type="PANTHER" id="PTHR47129">
    <property type="entry name" value="QUINONE OXIDOREDUCTASE 2"/>
    <property type="match status" value="1"/>
</dbReference>
<keyword evidence="3" id="KW-1185">Reference proteome</keyword>
<dbReference type="CDD" id="cd05269">
    <property type="entry name" value="TMR_SDR_a"/>
    <property type="match status" value="1"/>
</dbReference>
<dbReference type="RefSeq" id="WP_189091018.1">
    <property type="nucleotide sequence ID" value="NZ_BMQL01000014.1"/>
</dbReference>
<comment type="caution">
    <text evidence="2">The sequence shown here is derived from an EMBL/GenBank/DDBJ whole genome shotgun (WGS) entry which is preliminary data.</text>
</comment>
<dbReference type="Proteomes" id="UP000603865">
    <property type="component" value="Unassembled WGS sequence"/>
</dbReference>
<feature type="domain" description="NAD(P)-binding" evidence="1">
    <location>
        <begin position="6"/>
        <end position="184"/>
    </location>
</feature>
<dbReference type="PANTHER" id="PTHR47129:SF1">
    <property type="entry name" value="NMRA-LIKE DOMAIN-CONTAINING PROTEIN"/>
    <property type="match status" value="1"/>
</dbReference>
<gene>
    <name evidence="2" type="ORF">GCM10008957_26830</name>
</gene>
<dbReference type="Pfam" id="PF13460">
    <property type="entry name" value="NAD_binding_10"/>
    <property type="match status" value="1"/>
</dbReference>
<dbReference type="InterPro" id="IPR052718">
    <property type="entry name" value="NmrA-type_oxidoreductase"/>
</dbReference>
<evidence type="ECO:0000259" key="1">
    <source>
        <dbReference type="Pfam" id="PF13460"/>
    </source>
</evidence>
<dbReference type="EMBL" id="BMQL01000014">
    <property type="protein sequence ID" value="GGR12525.1"/>
    <property type="molecule type" value="Genomic_DNA"/>
</dbReference>
<protein>
    <submittedName>
        <fullName evidence="2">NAD(P)-dependent oxidoreductase</fullName>
    </submittedName>
</protein>
<dbReference type="InterPro" id="IPR036291">
    <property type="entry name" value="NAD(P)-bd_dom_sf"/>
</dbReference>
<dbReference type="SUPFAM" id="SSF51735">
    <property type="entry name" value="NAD(P)-binding Rossmann-fold domains"/>
    <property type="match status" value="1"/>
</dbReference>
<dbReference type="Gene3D" id="3.90.25.10">
    <property type="entry name" value="UDP-galactose 4-epimerase, domain 1"/>
    <property type="match status" value="1"/>
</dbReference>
<evidence type="ECO:0000313" key="3">
    <source>
        <dbReference type="Proteomes" id="UP000603865"/>
    </source>
</evidence>
<dbReference type="InterPro" id="IPR016040">
    <property type="entry name" value="NAD(P)-bd_dom"/>
</dbReference>
<dbReference type="Gene3D" id="3.40.50.720">
    <property type="entry name" value="NAD(P)-binding Rossmann-like Domain"/>
    <property type="match status" value="1"/>
</dbReference>
<evidence type="ECO:0000313" key="2">
    <source>
        <dbReference type="EMBL" id="GGR12525.1"/>
    </source>
</evidence>
<organism evidence="2 3">
    <name type="scientific">Deinococcus ruber</name>
    <dbReference type="NCBI Taxonomy" id="1848197"/>
    <lineage>
        <taxon>Bacteria</taxon>
        <taxon>Thermotogati</taxon>
        <taxon>Deinococcota</taxon>
        <taxon>Deinococci</taxon>
        <taxon>Deinococcales</taxon>
        <taxon>Deinococcaceae</taxon>
        <taxon>Deinococcus</taxon>
    </lineage>
</organism>
<proteinExistence type="predicted"/>
<accession>A0A918C8T5</accession>
<reference evidence="2" key="2">
    <citation type="submission" date="2020-09" db="EMBL/GenBank/DDBJ databases">
        <authorList>
            <person name="Sun Q."/>
            <person name="Ohkuma M."/>
        </authorList>
    </citation>
    <scope>NUCLEOTIDE SEQUENCE</scope>
    <source>
        <strain evidence="2">JCM 31311</strain>
    </source>
</reference>
<reference evidence="2" key="1">
    <citation type="journal article" date="2014" name="Int. J. Syst. Evol. Microbiol.">
        <title>Complete genome sequence of Corynebacterium casei LMG S-19264T (=DSM 44701T), isolated from a smear-ripened cheese.</title>
        <authorList>
            <consortium name="US DOE Joint Genome Institute (JGI-PGF)"/>
            <person name="Walter F."/>
            <person name="Albersmeier A."/>
            <person name="Kalinowski J."/>
            <person name="Ruckert C."/>
        </authorList>
    </citation>
    <scope>NUCLEOTIDE SEQUENCE</scope>
    <source>
        <strain evidence="2">JCM 31311</strain>
    </source>
</reference>
<name>A0A918C8T5_9DEIO</name>